<dbReference type="EMBL" id="JAZHXJ010003201">
    <property type="protein sequence ID" value="KAL1835354.1"/>
    <property type="molecule type" value="Genomic_DNA"/>
</dbReference>
<evidence type="ECO:0000313" key="2">
    <source>
        <dbReference type="Proteomes" id="UP001586593"/>
    </source>
</evidence>
<sequence length="96" mass="10302">MYSSQNDRIEVETMREIARIRGVITALVENGLRVDEAMVMKGYSEACELALHSGDGPEDVYLGGERGEQLVAALTGTKGIVGVFVIEPAAFLIDSA</sequence>
<organism evidence="1 2">
    <name type="scientific">Phialemonium thermophilum</name>
    <dbReference type="NCBI Taxonomy" id="223376"/>
    <lineage>
        <taxon>Eukaryota</taxon>
        <taxon>Fungi</taxon>
        <taxon>Dikarya</taxon>
        <taxon>Ascomycota</taxon>
        <taxon>Pezizomycotina</taxon>
        <taxon>Sordariomycetes</taxon>
        <taxon>Sordariomycetidae</taxon>
        <taxon>Cephalothecales</taxon>
        <taxon>Cephalothecaceae</taxon>
        <taxon>Phialemonium</taxon>
    </lineage>
</organism>
<protein>
    <submittedName>
        <fullName evidence="1">Uncharacterized protein</fullName>
    </submittedName>
</protein>
<dbReference type="InterPro" id="IPR036612">
    <property type="entry name" value="KH_dom_type_1_sf"/>
</dbReference>
<name>A0ABR3V0P2_9PEZI</name>
<gene>
    <name evidence="1" type="ORF">VTK73DRAFT_5745</name>
</gene>
<evidence type="ECO:0000313" key="1">
    <source>
        <dbReference type="EMBL" id="KAL1835354.1"/>
    </source>
</evidence>
<dbReference type="Proteomes" id="UP001586593">
    <property type="component" value="Unassembled WGS sequence"/>
</dbReference>
<dbReference type="SUPFAM" id="SSF54791">
    <property type="entry name" value="Eukaryotic type KH-domain (KH-domain type I)"/>
    <property type="match status" value="1"/>
</dbReference>
<reference evidence="1 2" key="1">
    <citation type="journal article" date="2024" name="Commun. Biol.">
        <title>Comparative genomic analysis of thermophilic fungi reveals convergent evolutionary adaptations and gene losses.</title>
        <authorList>
            <person name="Steindorff A.S."/>
            <person name="Aguilar-Pontes M.V."/>
            <person name="Robinson A.J."/>
            <person name="Andreopoulos B."/>
            <person name="LaButti K."/>
            <person name="Kuo A."/>
            <person name="Mondo S."/>
            <person name="Riley R."/>
            <person name="Otillar R."/>
            <person name="Haridas S."/>
            <person name="Lipzen A."/>
            <person name="Grimwood J."/>
            <person name="Schmutz J."/>
            <person name="Clum A."/>
            <person name="Reid I.D."/>
            <person name="Moisan M.C."/>
            <person name="Butler G."/>
            <person name="Nguyen T.T.M."/>
            <person name="Dewar K."/>
            <person name="Conant G."/>
            <person name="Drula E."/>
            <person name="Henrissat B."/>
            <person name="Hansel C."/>
            <person name="Singer S."/>
            <person name="Hutchinson M.I."/>
            <person name="de Vries R.P."/>
            <person name="Natvig D.O."/>
            <person name="Powell A.J."/>
            <person name="Tsang A."/>
            <person name="Grigoriev I.V."/>
        </authorList>
    </citation>
    <scope>NUCLEOTIDE SEQUENCE [LARGE SCALE GENOMIC DNA]</scope>
    <source>
        <strain evidence="1 2">ATCC 24622</strain>
    </source>
</reference>
<keyword evidence="2" id="KW-1185">Reference proteome</keyword>
<comment type="caution">
    <text evidence="1">The sequence shown here is derived from an EMBL/GenBank/DDBJ whole genome shotgun (WGS) entry which is preliminary data.</text>
</comment>
<accession>A0ABR3V0P2</accession>
<proteinExistence type="predicted"/>